<dbReference type="AlphaFoldDB" id="A0AA36IGC2"/>
<dbReference type="EMBL" id="CAUJNA010001468">
    <property type="protein sequence ID" value="CAJ1387141.1"/>
    <property type="molecule type" value="Genomic_DNA"/>
</dbReference>
<evidence type="ECO:0000256" key="1">
    <source>
        <dbReference type="ARBA" id="ARBA00004141"/>
    </source>
</evidence>
<feature type="region of interest" description="Disordered" evidence="5">
    <location>
        <begin position="100"/>
        <end position="152"/>
    </location>
</feature>
<dbReference type="SUPFAM" id="SSF161111">
    <property type="entry name" value="Cation efflux protein transmembrane domain-like"/>
    <property type="match status" value="1"/>
</dbReference>
<comment type="subcellular location">
    <subcellularLocation>
        <location evidence="1">Membrane</location>
        <topology evidence="1">Multi-pass membrane protein</topology>
    </subcellularLocation>
</comment>
<feature type="compositionally biased region" description="Basic and acidic residues" evidence="5">
    <location>
        <begin position="129"/>
        <end position="145"/>
    </location>
</feature>
<evidence type="ECO:0000256" key="2">
    <source>
        <dbReference type="ARBA" id="ARBA00022692"/>
    </source>
</evidence>
<keyword evidence="4" id="KW-0472">Membrane</keyword>
<dbReference type="Gene3D" id="1.20.1510.10">
    <property type="entry name" value="Cation efflux protein transmembrane domain"/>
    <property type="match status" value="1"/>
</dbReference>
<evidence type="ECO:0000313" key="8">
    <source>
        <dbReference type="Proteomes" id="UP001178507"/>
    </source>
</evidence>
<accession>A0AA36IGC2</accession>
<keyword evidence="3" id="KW-1133">Transmembrane helix</keyword>
<feature type="domain" description="Cation efflux protein transmembrane" evidence="6">
    <location>
        <begin position="23"/>
        <end position="93"/>
    </location>
</feature>
<dbReference type="Pfam" id="PF01545">
    <property type="entry name" value="Cation_efflux"/>
    <property type="match status" value="1"/>
</dbReference>
<evidence type="ECO:0000256" key="3">
    <source>
        <dbReference type="ARBA" id="ARBA00022989"/>
    </source>
</evidence>
<dbReference type="GO" id="GO:0008324">
    <property type="term" value="F:monoatomic cation transmembrane transporter activity"/>
    <property type="evidence" value="ECO:0007669"/>
    <property type="project" value="InterPro"/>
</dbReference>
<evidence type="ECO:0000256" key="5">
    <source>
        <dbReference type="SAM" id="MobiDB-lite"/>
    </source>
</evidence>
<dbReference type="InterPro" id="IPR027469">
    <property type="entry name" value="Cation_efflux_TMD_sf"/>
</dbReference>
<keyword evidence="2" id="KW-0812">Transmembrane</keyword>
<comment type="caution">
    <text evidence="7">The sequence shown here is derived from an EMBL/GenBank/DDBJ whole genome shotgun (WGS) entry which is preliminary data.</text>
</comment>
<name>A0AA36IGC2_9DINO</name>
<dbReference type="Proteomes" id="UP001178507">
    <property type="component" value="Unassembled WGS sequence"/>
</dbReference>
<protein>
    <recommendedName>
        <fullName evidence="6">Cation efflux protein transmembrane domain-containing protein</fullName>
    </recommendedName>
</protein>
<evidence type="ECO:0000313" key="7">
    <source>
        <dbReference type="EMBL" id="CAJ1387141.1"/>
    </source>
</evidence>
<proteinExistence type="predicted"/>
<evidence type="ECO:0000256" key="4">
    <source>
        <dbReference type="ARBA" id="ARBA00023136"/>
    </source>
</evidence>
<keyword evidence="8" id="KW-1185">Reference proteome</keyword>
<evidence type="ECO:0000259" key="6">
    <source>
        <dbReference type="Pfam" id="PF01545"/>
    </source>
</evidence>
<dbReference type="InterPro" id="IPR058533">
    <property type="entry name" value="Cation_efflux_TM"/>
</dbReference>
<dbReference type="GO" id="GO:0016020">
    <property type="term" value="C:membrane"/>
    <property type="evidence" value="ECO:0007669"/>
    <property type="project" value="UniProtKB-SubCell"/>
</dbReference>
<gene>
    <name evidence="7" type="ORF">EVOR1521_LOCUS13273</name>
</gene>
<reference evidence="7" key="1">
    <citation type="submission" date="2023-08" db="EMBL/GenBank/DDBJ databases">
        <authorList>
            <person name="Chen Y."/>
            <person name="Shah S."/>
            <person name="Dougan E. K."/>
            <person name="Thang M."/>
            <person name="Chan C."/>
        </authorList>
    </citation>
    <scope>NUCLEOTIDE SEQUENCE</scope>
</reference>
<organism evidence="7 8">
    <name type="scientific">Effrenium voratum</name>
    <dbReference type="NCBI Taxonomy" id="2562239"/>
    <lineage>
        <taxon>Eukaryota</taxon>
        <taxon>Sar</taxon>
        <taxon>Alveolata</taxon>
        <taxon>Dinophyceae</taxon>
        <taxon>Suessiales</taxon>
        <taxon>Symbiodiniaceae</taxon>
        <taxon>Effrenium</taxon>
    </lineage>
</organism>
<sequence length="152" mass="16473">MGFEGEGSLASTGTRCNDTERTLWLMLGVNSLLTGMQIICGFIANSLALLGDGALMAMDGVSYAVSLYAERQKSSAEDAKRLDRIAAFFSAAMLAATTRRPRHLGGRAPKSLAGRGCSSTSSSGWWVRSENRPCRRRPDSRQDSKRAKRAPR</sequence>